<evidence type="ECO:0000259" key="4">
    <source>
        <dbReference type="SMART" id="SM01264"/>
    </source>
</evidence>
<dbReference type="OrthoDB" id="9762027at2"/>
<dbReference type="Proteomes" id="UP000245217">
    <property type="component" value="Unassembled WGS sequence"/>
</dbReference>
<dbReference type="Pfam" id="PF08367">
    <property type="entry name" value="M16C_assoc"/>
    <property type="match status" value="1"/>
</dbReference>
<dbReference type="FunFam" id="3.30.830.10:FF:000034">
    <property type="entry name" value="presequence protease 1, chloroplastic/mitochondrial"/>
    <property type="match status" value="1"/>
</dbReference>
<accession>A0A2U2AS19</accession>
<evidence type="ECO:0000256" key="2">
    <source>
        <dbReference type="ARBA" id="ARBA00007261"/>
    </source>
</evidence>
<dbReference type="RefSeq" id="WP_094566825.1">
    <property type="nucleotide sequence ID" value="NZ_QEWS01000001.1"/>
</dbReference>
<dbReference type="EMBL" id="QEWW01000002">
    <property type="protein sequence ID" value="PWD87061.1"/>
    <property type="molecule type" value="Genomic_DNA"/>
</dbReference>
<evidence type="ECO:0000313" key="5">
    <source>
        <dbReference type="EMBL" id="PWD87061.1"/>
    </source>
</evidence>
<dbReference type="PROSITE" id="PS00143">
    <property type="entry name" value="INSULINASE"/>
    <property type="match status" value="1"/>
</dbReference>
<dbReference type="Pfam" id="PF22516">
    <property type="entry name" value="PreP_C"/>
    <property type="match status" value="1"/>
</dbReference>
<dbReference type="InterPro" id="IPR001431">
    <property type="entry name" value="Pept_M16_Zn_BS"/>
</dbReference>
<organism evidence="5 7">
    <name type="scientific">Ignatzschineria cameli</name>
    <dbReference type="NCBI Taxonomy" id="2182793"/>
    <lineage>
        <taxon>Bacteria</taxon>
        <taxon>Pseudomonadati</taxon>
        <taxon>Pseudomonadota</taxon>
        <taxon>Gammaproteobacteria</taxon>
        <taxon>Cardiobacteriales</taxon>
        <taxon>Ignatzschineriaceae</taxon>
        <taxon>Ignatzschineria</taxon>
    </lineage>
</organism>
<evidence type="ECO:0000256" key="3">
    <source>
        <dbReference type="RuleBase" id="RU004447"/>
    </source>
</evidence>
<dbReference type="Pfam" id="PF00675">
    <property type="entry name" value="Peptidase_M16"/>
    <property type="match status" value="1"/>
</dbReference>
<dbReference type="GO" id="GO:0046872">
    <property type="term" value="F:metal ion binding"/>
    <property type="evidence" value="ECO:0007669"/>
    <property type="project" value="InterPro"/>
</dbReference>
<dbReference type="Gene3D" id="3.30.830.10">
    <property type="entry name" value="Metalloenzyme, LuxS/M16 peptidase-like"/>
    <property type="match status" value="4"/>
</dbReference>
<name>A0A2U2AS19_9GAMM</name>
<evidence type="ECO:0000256" key="1">
    <source>
        <dbReference type="ARBA" id="ARBA00001947"/>
    </source>
</evidence>
<dbReference type="InterPro" id="IPR011765">
    <property type="entry name" value="Pept_M16_N"/>
</dbReference>
<dbReference type="SUPFAM" id="SSF63411">
    <property type="entry name" value="LuxS/MPP-like metallohydrolase"/>
    <property type="match status" value="4"/>
</dbReference>
<gene>
    <name evidence="5" type="ORF">DC077_04430</name>
    <name evidence="6" type="ORF">DC078_00820</name>
</gene>
<keyword evidence="8" id="KW-1185">Reference proteome</keyword>
<dbReference type="Proteomes" id="UP000245059">
    <property type="component" value="Unassembled WGS sequence"/>
</dbReference>
<dbReference type="GO" id="GO:0006508">
    <property type="term" value="P:proteolysis"/>
    <property type="evidence" value="ECO:0007669"/>
    <property type="project" value="InterPro"/>
</dbReference>
<dbReference type="SMART" id="SM01264">
    <property type="entry name" value="M16C_associated"/>
    <property type="match status" value="1"/>
</dbReference>
<reference evidence="7 8" key="2">
    <citation type="submission" date="2018-05" db="EMBL/GenBank/DDBJ databases">
        <title>Ignatzschineria dubaiensis sp. nov., isolated from necrotic foot tissues of dromedaries (Camelus dromedarius) and associated maggots in Dubai, United Arab Emirates.</title>
        <authorList>
            <person name="Tsang C.C."/>
            <person name="Tang J.Y.M."/>
            <person name="Fong J.Y.H."/>
            <person name="Kinne J."/>
            <person name="Lee H.H."/>
            <person name="Joseph M."/>
            <person name="Jose S."/>
            <person name="Schuster R.K."/>
            <person name="Tang Y."/>
            <person name="Sivakumar S."/>
            <person name="Chen J.H.K."/>
            <person name="Teng J.L.L."/>
            <person name="Lau S.K.P."/>
            <person name="Wernery U."/>
            <person name="Woo P.C.Y."/>
        </authorList>
    </citation>
    <scope>NUCLEOTIDE SEQUENCE [LARGE SCALE GENOMIC DNA]</scope>
    <source>
        <strain evidence="7">UAE-HKU57</strain>
        <strain evidence="8">UAE-HKU58</strain>
    </source>
</reference>
<evidence type="ECO:0000313" key="7">
    <source>
        <dbReference type="Proteomes" id="UP000245059"/>
    </source>
</evidence>
<dbReference type="EMBL" id="QEWV01000001">
    <property type="protein sequence ID" value="PWD94123.1"/>
    <property type="molecule type" value="Genomic_DNA"/>
</dbReference>
<reference evidence="5" key="1">
    <citation type="journal article" date="2018" name="Genome Announc.">
        <title>Ignatzschineria cameli sp. nov., isolated from necrotic foot tissue of dromedaries (Camelus dromedarius) and associated maggots (Wohlfahrtia species) in Dubai.</title>
        <authorList>
            <person name="Tsang C.C."/>
            <person name="Tang J.Y."/>
            <person name="Fong J.Y."/>
            <person name="Kinne J."/>
            <person name="Lee H.H."/>
            <person name="Joseph M."/>
            <person name="Jose S."/>
            <person name="Schuster R.K."/>
            <person name="Tang Y."/>
            <person name="Sivakumar S."/>
            <person name="Chen J.H."/>
            <person name="Teng J.L."/>
            <person name="Lau S.K."/>
            <person name="Wernery U."/>
            <person name="Woo P.C."/>
        </authorList>
    </citation>
    <scope>NUCLEOTIDE SEQUENCE</scope>
    <source>
        <strain evidence="5">UAE-HKU57</strain>
        <strain evidence="6">UAE-HKU58</strain>
    </source>
</reference>
<dbReference type="GO" id="GO:0004222">
    <property type="term" value="F:metalloendopeptidase activity"/>
    <property type="evidence" value="ECO:0007669"/>
    <property type="project" value="InterPro"/>
</dbReference>
<dbReference type="AlphaFoldDB" id="A0A2U2AS19"/>
<dbReference type="PANTHER" id="PTHR43016:SF13">
    <property type="entry name" value="PRESEQUENCE PROTEASE, MITOCHONDRIAL"/>
    <property type="match status" value="1"/>
</dbReference>
<evidence type="ECO:0000313" key="8">
    <source>
        <dbReference type="Proteomes" id="UP000245217"/>
    </source>
</evidence>
<comment type="similarity">
    <text evidence="2 3">Belongs to the peptidase M16 family.</text>
</comment>
<comment type="cofactor">
    <cofactor evidence="1">
        <name>Zn(2+)</name>
        <dbReference type="ChEBI" id="CHEBI:29105"/>
    </cofactor>
</comment>
<protein>
    <submittedName>
        <fullName evidence="5">Peptidase M16</fullName>
    </submittedName>
</protein>
<proteinExistence type="inferred from homology"/>
<sequence>MTQQTFTKVKETFIPSLNITLQEYEHNVTKAKHIHLANDDSNNVFLVGFLTVPEDSTGVAHILEHTALCGSENYPVRDPFFMMIRRSLNTFMNAFTSSDWTAYPFASQNRKDFYNLLDVYLDAAFFPQLEYLDFLQEGHRLEFSEIDNPESELVYKGVVFNEMKGAMSSIGSILYQELTKALFPTTTYHNNSGGDPEDIPNLTHEALVNFHKKHYHPSNSVFMTYGNMDPLEHQAVFEEKVLSKFDYQDFDFSVKDEKRYTEPQKFTATYPLPADEPLEKQSHVINSWLLNPIMESDELMRARILSSVLVDNASSPLRLALETSDLGTAPSIFCGLEEGTREAFFSCGLEGANGEDSEKINQLIVDTLIRVRDEGVPQESIEAALHQLELASREISGDRYPYGLRLIVDTLTPVLHGGEAYDALSFDESLKKMRQEIQDRDFIPNLIDRLLLNNPHRVMLTVNPSHTLADERVAKEKARLAEIQQNLTEEDKAKIIREAEALQARQSQVDDDSILPMVTREDIPKQLTFPELNYQEGLVLGSPTTNGMTYQSIVVDLPQLTEEEMVILPFLDAFITEMGAGSRSYLEQQARISAVTGGVSARTMYQPYQDDIRGYWVLSGKALLENSDQLGLLLRDIFFDARFDEVKRMQEIMAQIKVGREQGIVSNGHSYAMGVASQNISLISQLEQRLSGMQSIKDFREIEKRMKDDTECRTFGEKLSKLLTKLQQSPYEVIVLNDSEEIAKVGQDFAAVMAHTVTEDVTRFSAPFTEQAEEKIHLGWAINAPVFYCAKSYKTVTRDHQDSPVFQVLTGFLRNGYLHRAIREQGGAYGGGANYNASSGAFNFFSYRDPRLEETLADFDASIVWLLENDHDEQQLEEAILGVISAIDRPKAPASEFGDRYFMAKYDRTPEDLEQYRAAVLNVTIDDLKRVAREYLANPDTHTAVLGPKAALESAGFEVKQL</sequence>
<evidence type="ECO:0000313" key="6">
    <source>
        <dbReference type="EMBL" id="PWD94123.1"/>
    </source>
</evidence>
<feature type="domain" description="Peptidase M16C associated" evidence="4">
    <location>
        <begin position="462"/>
        <end position="702"/>
    </location>
</feature>
<dbReference type="InterPro" id="IPR007863">
    <property type="entry name" value="Peptidase_M16_C"/>
</dbReference>
<dbReference type="Pfam" id="PF05193">
    <property type="entry name" value="Peptidase_M16_C"/>
    <property type="match status" value="1"/>
</dbReference>
<dbReference type="InterPro" id="IPR011249">
    <property type="entry name" value="Metalloenz_LuxS/M16"/>
</dbReference>
<dbReference type="InterPro" id="IPR013578">
    <property type="entry name" value="Peptidase_M16C_assoc"/>
</dbReference>
<comment type="caution">
    <text evidence="5">The sequence shown here is derived from an EMBL/GenBank/DDBJ whole genome shotgun (WGS) entry which is preliminary data.</text>
</comment>
<dbReference type="InterPro" id="IPR055130">
    <property type="entry name" value="PreP_C"/>
</dbReference>
<dbReference type="PANTHER" id="PTHR43016">
    <property type="entry name" value="PRESEQUENCE PROTEASE"/>
    <property type="match status" value="1"/>
</dbReference>